<evidence type="ECO:0000256" key="1">
    <source>
        <dbReference type="SAM" id="SignalP"/>
    </source>
</evidence>
<feature type="chain" id="PRO_5043585673" description="Peptidase M48 domain-containing protein" evidence="1">
    <location>
        <begin position="20"/>
        <end position="336"/>
    </location>
</feature>
<proteinExistence type="predicted"/>
<feature type="signal peptide" evidence="1">
    <location>
        <begin position="1"/>
        <end position="19"/>
    </location>
</feature>
<comment type="caution">
    <text evidence="4">The sequence shown here is derived from an EMBL/GenBank/DDBJ whole genome shotgun (WGS) entry which is preliminary data.</text>
</comment>
<dbReference type="InterPro" id="IPR045218">
    <property type="entry name" value="DA1-like"/>
</dbReference>
<dbReference type="PANTHER" id="PTHR24209">
    <property type="entry name" value="PROTEIN DA1-RELATED 2"/>
    <property type="match status" value="1"/>
</dbReference>
<dbReference type="InterPro" id="IPR006946">
    <property type="entry name" value="DGR2-like_dom"/>
</dbReference>
<dbReference type="AlphaFoldDB" id="A0AAV6LJA1"/>
<evidence type="ECO:0000259" key="2">
    <source>
        <dbReference type="Pfam" id="PF04862"/>
    </source>
</evidence>
<dbReference type="InterPro" id="IPR022087">
    <property type="entry name" value="DA1-like_dom"/>
</dbReference>
<feature type="domain" description="DUF642" evidence="2">
    <location>
        <begin position="65"/>
        <end position="132"/>
    </location>
</feature>
<reference evidence="4" key="1">
    <citation type="submission" date="2020-08" db="EMBL/GenBank/DDBJ databases">
        <title>Plant Genome Project.</title>
        <authorList>
            <person name="Zhang R.-G."/>
        </authorList>
    </citation>
    <scope>NUCLEOTIDE SEQUENCE</scope>
    <source>
        <strain evidence="4">WSP0</strain>
        <tissue evidence="4">Leaf</tissue>
    </source>
</reference>
<evidence type="ECO:0000259" key="3">
    <source>
        <dbReference type="Pfam" id="PF12315"/>
    </source>
</evidence>
<sequence>MEKAMMILLFDFMRGVIVSHFLAGQLCLSEKEKLIFALGVGLLVTTQRRLRDPTIGRLLSSSASADDPTTIPSWKSNGTVELIDSGQKQGGMILIVPQGSHAVRLGNDAEISQEVSGVEKGLVYSVMFAVARIQLEHIIHQVHTFFHDYLELPVKKNIPIFLVDANGMGEHARIPYSQGLTLFDDKAKIKSVKRCVKRGPVLEVETTTKEAKRDKVVAILLLLGLPKPILGATLAHEMGHALIRLQDWTFILESKLEEGICEAIAYEWLKHIVTNYDPIPYTQKGAKIAERVRIQEMSRIERGGHAAEFREAHRAIKKYGLKRTLKRVGRSRSIPE</sequence>
<keyword evidence="5" id="KW-1185">Reference proteome</keyword>
<dbReference type="PANTHER" id="PTHR24209:SF31">
    <property type="entry name" value="PROTEIN DA1-LIKE ISOFORM X1"/>
    <property type="match status" value="1"/>
</dbReference>
<evidence type="ECO:0008006" key="6">
    <source>
        <dbReference type="Google" id="ProtNLM"/>
    </source>
</evidence>
<keyword evidence="1" id="KW-0732">Signal</keyword>
<protein>
    <recommendedName>
        <fullName evidence="6">Peptidase M48 domain-containing protein</fullName>
    </recommendedName>
</protein>
<dbReference type="Proteomes" id="UP000823749">
    <property type="component" value="Chromosome 1"/>
</dbReference>
<organism evidence="4 5">
    <name type="scientific">Rhododendron griersonianum</name>
    <dbReference type="NCBI Taxonomy" id="479676"/>
    <lineage>
        <taxon>Eukaryota</taxon>
        <taxon>Viridiplantae</taxon>
        <taxon>Streptophyta</taxon>
        <taxon>Embryophyta</taxon>
        <taxon>Tracheophyta</taxon>
        <taxon>Spermatophyta</taxon>
        <taxon>Magnoliopsida</taxon>
        <taxon>eudicotyledons</taxon>
        <taxon>Gunneridae</taxon>
        <taxon>Pentapetalae</taxon>
        <taxon>asterids</taxon>
        <taxon>Ericales</taxon>
        <taxon>Ericaceae</taxon>
        <taxon>Ericoideae</taxon>
        <taxon>Rhodoreae</taxon>
        <taxon>Rhododendron</taxon>
    </lineage>
</organism>
<gene>
    <name evidence="4" type="ORF">RHGRI_000334</name>
</gene>
<name>A0AAV6LJA1_9ERIC</name>
<evidence type="ECO:0000313" key="5">
    <source>
        <dbReference type="Proteomes" id="UP000823749"/>
    </source>
</evidence>
<dbReference type="Pfam" id="PF12315">
    <property type="entry name" value="DA1-like"/>
    <property type="match status" value="1"/>
</dbReference>
<dbReference type="Pfam" id="PF04862">
    <property type="entry name" value="DUF642"/>
    <property type="match status" value="1"/>
</dbReference>
<feature type="domain" description="Protein DA1-like" evidence="3">
    <location>
        <begin position="150"/>
        <end position="275"/>
    </location>
</feature>
<accession>A0AAV6LJA1</accession>
<evidence type="ECO:0000313" key="4">
    <source>
        <dbReference type="EMBL" id="KAG5564114.1"/>
    </source>
</evidence>
<dbReference type="EMBL" id="JACTNZ010000001">
    <property type="protein sequence ID" value="KAG5564114.1"/>
    <property type="molecule type" value="Genomic_DNA"/>
</dbReference>
<dbReference type="GO" id="GO:0043130">
    <property type="term" value="F:ubiquitin binding"/>
    <property type="evidence" value="ECO:0007669"/>
    <property type="project" value="TreeGrafter"/>
</dbReference>